<evidence type="ECO:0000313" key="10">
    <source>
        <dbReference type="EMBL" id="THU95082.1"/>
    </source>
</evidence>
<dbReference type="AlphaFoldDB" id="A0A4S8KT64"/>
<evidence type="ECO:0000256" key="5">
    <source>
        <dbReference type="ARBA" id="ARBA00023157"/>
    </source>
</evidence>
<dbReference type="Proteomes" id="UP000297245">
    <property type="component" value="Unassembled WGS sequence"/>
</dbReference>
<proteinExistence type="predicted"/>
<dbReference type="SUPFAM" id="SSF52833">
    <property type="entry name" value="Thioredoxin-like"/>
    <property type="match status" value="1"/>
</dbReference>
<name>A0A4S8KT64_DENBC</name>
<dbReference type="EC" id="1.11.1.9" evidence="2"/>
<dbReference type="GO" id="GO:0004602">
    <property type="term" value="F:glutathione peroxidase activity"/>
    <property type="evidence" value="ECO:0007669"/>
    <property type="project" value="UniProtKB-EC"/>
</dbReference>
<dbReference type="InterPro" id="IPR014025">
    <property type="entry name" value="Glutaredoxin_subgr"/>
</dbReference>
<accession>A0A4S8KT64</accession>
<dbReference type="Pfam" id="PF00462">
    <property type="entry name" value="Glutaredoxin"/>
    <property type="match status" value="1"/>
</dbReference>
<dbReference type="PANTHER" id="PTHR45694:SF18">
    <property type="entry name" value="GLUTAREDOXIN-1-RELATED"/>
    <property type="match status" value="1"/>
</dbReference>
<keyword evidence="6" id="KW-0676">Redox-active center</keyword>
<dbReference type="GO" id="GO:0015038">
    <property type="term" value="F:glutathione disulfide oxidoreductase activity"/>
    <property type="evidence" value="ECO:0007669"/>
    <property type="project" value="TreeGrafter"/>
</dbReference>
<organism evidence="9 11">
    <name type="scientific">Dendrothele bispora (strain CBS 962.96)</name>
    <dbReference type="NCBI Taxonomy" id="1314807"/>
    <lineage>
        <taxon>Eukaryota</taxon>
        <taxon>Fungi</taxon>
        <taxon>Dikarya</taxon>
        <taxon>Basidiomycota</taxon>
        <taxon>Agaricomycotina</taxon>
        <taxon>Agaricomycetes</taxon>
        <taxon>Agaricomycetidae</taxon>
        <taxon>Agaricales</taxon>
        <taxon>Agaricales incertae sedis</taxon>
        <taxon>Dendrothele</taxon>
    </lineage>
</organism>
<evidence type="ECO:0000313" key="9">
    <source>
        <dbReference type="EMBL" id="THU78913.1"/>
    </source>
</evidence>
<dbReference type="PROSITE" id="PS00195">
    <property type="entry name" value="GLUTAREDOXIN_1"/>
    <property type="match status" value="1"/>
</dbReference>
<evidence type="ECO:0000313" key="11">
    <source>
        <dbReference type="Proteomes" id="UP000297245"/>
    </source>
</evidence>
<keyword evidence="5" id="KW-1015">Disulfide bond</keyword>
<dbReference type="NCBIfam" id="TIGR02180">
    <property type="entry name" value="GRX_euk"/>
    <property type="match status" value="1"/>
</dbReference>
<feature type="domain" description="Glutaredoxin" evidence="8">
    <location>
        <begin position="16"/>
        <end position="80"/>
    </location>
</feature>
<dbReference type="Gene3D" id="3.40.30.10">
    <property type="entry name" value="Glutaredoxin"/>
    <property type="match status" value="1"/>
</dbReference>
<protein>
    <recommendedName>
        <fullName evidence="2">glutathione peroxidase</fullName>
        <ecNumber evidence="2">1.11.1.9</ecNumber>
    </recommendedName>
</protein>
<comment type="catalytic activity">
    <reaction evidence="7">
        <text>1-chloro-2,4-dinitrobenzene + glutathione = 2,4-dinitrophenyl-S-glutathione + chloride + H(+)</text>
        <dbReference type="Rhea" id="RHEA:51220"/>
        <dbReference type="ChEBI" id="CHEBI:15378"/>
        <dbReference type="ChEBI" id="CHEBI:17996"/>
        <dbReference type="ChEBI" id="CHEBI:34718"/>
        <dbReference type="ChEBI" id="CHEBI:57925"/>
        <dbReference type="ChEBI" id="CHEBI:133977"/>
        <dbReference type="EC" id="2.5.1.18"/>
    </reaction>
</comment>
<dbReference type="InterPro" id="IPR011899">
    <property type="entry name" value="Glutaredoxin_euk/vir"/>
</dbReference>
<sequence>MAVKDVVDTTIDSNTITVFSKSWCPYCKAAKKLLQESYGDKKTEVVELDEREDGDEIQSYLQEKTGQRTVPNIFVNKQHVGGNDAVQAAHKNGKLKELLAV</sequence>
<dbReference type="OrthoDB" id="418495at2759"/>
<dbReference type="PANTHER" id="PTHR45694">
    <property type="entry name" value="GLUTAREDOXIN 2"/>
    <property type="match status" value="1"/>
</dbReference>
<dbReference type="InterPro" id="IPR002109">
    <property type="entry name" value="Glutaredoxin"/>
</dbReference>
<evidence type="ECO:0000256" key="4">
    <source>
        <dbReference type="ARBA" id="ARBA00022982"/>
    </source>
</evidence>
<dbReference type="GO" id="GO:0005737">
    <property type="term" value="C:cytoplasm"/>
    <property type="evidence" value="ECO:0007669"/>
    <property type="project" value="TreeGrafter"/>
</dbReference>
<keyword evidence="11" id="KW-1185">Reference proteome</keyword>
<dbReference type="EMBL" id="ML179209">
    <property type="protein sequence ID" value="THU95082.1"/>
    <property type="molecule type" value="Genomic_DNA"/>
</dbReference>
<dbReference type="GO" id="GO:0004364">
    <property type="term" value="F:glutathione transferase activity"/>
    <property type="evidence" value="ECO:0007669"/>
    <property type="project" value="UniProtKB-EC"/>
</dbReference>
<dbReference type="InterPro" id="IPR011767">
    <property type="entry name" value="GLR_AS"/>
</dbReference>
<evidence type="ECO:0000259" key="8">
    <source>
        <dbReference type="Pfam" id="PF00462"/>
    </source>
</evidence>
<comment type="catalytic activity">
    <reaction evidence="1">
        <text>2 glutathione + H2O2 = glutathione disulfide + 2 H2O</text>
        <dbReference type="Rhea" id="RHEA:16833"/>
        <dbReference type="ChEBI" id="CHEBI:15377"/>
        <dbReference type="ChEBI" id="CHEBI:16240"/>
        <dbReference type="ChEBI" id="CHEBI:57925"/>
        <dbReference type="ChEBI" id="CHEBI:58297"/>
        <dbReference type="EC" id="1.11.1.9"/>
    </reaction>
</comment>
<dbReference type="PROSITE" id="PS51354">
    <property type="entry name" value="GLUTAREDOXIN_2"/>
    <property type="match status" value="1"/>
</dbReference>
<dbReference type="EMBL" id="ML180110">
    <property type="protein sequence ID" value="THU78913.1"/>
    <property type="molecule type" value="Genomic_DNA"/>
</dbReference>
<evidence type="ECO:0000256" key="2">
    <source>
        <dbReference type="ARBA" id="ARBA00012310"/>
    </source>
</evidence>
<evidence type="ECO:0000256" key="3">
    <source>
        <dbReference type="ARBA" id="ARBA00022448"/>
    </source>
</evidence>
<keyword evidence="3" id="KW-0813">Transport</keyword>
<dbReference type="GO" id="GO:0034599">
    <property type="term" value="P:cellular response to oxidative stress"/>
    <property type="evidence" value="ECO:0007669"/>
    <property type="project" value="TreeGrafter"/>
</dbReference>
<keyword evidence="4" id="KW-0249">Electron transport</keyword>
<evidence type="ECO:0000256" key="7">
    <source>
        <dbReference type="ARBA" id="ARBA00035808"/>
    </source>
</evidence>
<gene>
    <name evidence="10" type="ORF">K435DRAFT_779158</name>
    <name evidence="9" type="ORF">K435DRAFT_786037</name>
</gene>
<reference evidence="9 11" key="1">
    <citation type="journal article" date="2019" name="Nat. Ecol. Evol.">
        <title>Megaphylogeny resolves global patterns of mushroom evolution.</title>
        <authorList>
            <person name="Varga T."/>
            <person name="Krizsan K."/>
            <person name="Foldi C."/>
            <person name="Dima B."/>
            <person name="Sanchez-Garcia M."/>
            <person name="Sanchez-Ramirez S."/>
            <person name="Szollosi G.J."/>
            <person name="Szarkandi J.G."/>
            <person name="Papp V."/>
            <person name="Albert L."/>
            <person name="Andreopoulos W."/>
            <person name="Angelini C."/>
            <person name="Antonin V."/>
            <person name="Barry K.W."/>
            <person name="Bougher N.L."/>
            <person name="Buchanan P."/>
            <person name="Buyck B."/>
            <person name="Bense V."/>
            <person name="Catcheside P."/>
            <person name="Chovatia M."/>
            <person name="Cooper J."/>
            <person name="Damon W."/>
            <person name="Desjardin D."/>
            <person name="Finy P."/>
            <person name="Geml J."/>
            <person name="Haridas S."/>
            <person name="Hughes K."/>
            <person name="Justo A."/>
            <person name="Karasinski D."/>
            <person name="Kautmanova I."/>
            <person name="Kiss B."/>
            <person name="Kocsube S."/>
            <person name="Kotiranta H."/>
            <person name="LaButti K.M."/>
            <person name="Lechner B.E."/>
            <person name="Liimatainen K."/>
            <person name="Lipzen A."/>
            <person name="Lukacs Z."/>
            <person name="Mihaltcheva S."/>
            <person name="Morgado L.N."/>
            <person name="Niskanen T."/>
            <person name="Noordeloos M.E."/>
            <person name="Ohm R.A."/>
            <person name="Ortiz-Santana B."/>
            <person name="Ovrebo C."/>
            <person name="Racz N."/>
            <person name="Riley R."/>
            <person name="Savchenko A."/>
            <person name="Shiryaev A."/>
            <person name="Soop K."/>
            <person name="Spirin V."/>
            <person name="Szebenyi C."/>
            <person name="Tomsovsky M."/>
            <person name="Tulloss R.E."/>
            <person name="Uehling J."/>
            <person name="Grigoriev I.V."/>
            <person name="Vagvolgyi C."/>
            <person name="Papp T."/>
            <person name="Martin F.M."/>
            <person name="Miettinen O."/>
            <person name="Hibbett D.S."/>
            <person name="Nagy L.G."/>
        </authorList>
    </citation>
    <scope>NUCLEOTIDE SEQUENCE [LARGE SCALE GENOMIC DNA]</scope>
    <source>
        <strain evidence="9 11">CBS 962.96</strain>
    </source>
</reference>
<evidence type="ECO:0000256" key="6">
    <source>
        <dbReference type="ARBA" id="ARBA00023284"/>
    </source>
</evidence>
<dbReference type="CDD" id="cd03419">
    <property type="entry name" value="GRX_GRXh_1_2_like"/>
    <property type="match status" value="1"/>
</dbReference>
<dbReference type="FunFam" id="3.40.30.10:FF:000026">
    <property type="entry name" value="Glutaredoxin 2"/>
    <property type="match status" value="1"/>
</dbReference>
<dbReference type="PRINTS" id="PR00160">
    <property type="entry name" value="GLUTAREDOXIN"/>
</dbReference>
<dbReference type="InterPro" id="IPR036249">
    <property type="entry name" value="Thioredoxin-like_sf"/>
</dbReference>
<evidence type="ECO:0000256" key="1">
    <source>
        <dbReference type="ARBA" id="ARBA00000217"/>
    </source>
</evidence>